<proteinExistence type="predicted"/>
<evidence type="ECO:0000313" key="1">
    <source>
        <dbReference type="EMBL" id="DAD93570.1"/>
    </source>
</evidence>
<name>A0A8S5NGX7_9CAUD</name>
<sequence>MARKRMVTRTITFTTATATVYDIQSDEIKTIEYKLSGGLSADDALKVIAKEHKEVRPLKVIEVSVQEELHGMPEEKFLELAEILPSRAKAQ</sequence>
<protein>
    <submittedName>
        <fullName evidence="1">Histone-like Protein p6</fullName>
    </submittedName>
</protein>
<accession>A0A8S5NGX7</accession>
<dbReference type="EMBL" id="BK015162">
    <property type="protein sequence ID" value="DAD93570.1"/>
    <property type="molecule type" value="Genomic_DNA"/>
</dbReference>
<reference evidence="1" key="1">
    <citation type="journal article" date="2021" name="Proc. Natl. Acad. Sci. U.S.A.">
        <title>A Catalog of Tens of Thousands of Viruses from Human Metagenomes Reveals Hidden Associations with Chronic Diseases.</title>
        <authorList>
            <person name="Tisza M.J."/>
            <person name="Buck C.B."/>
        </authorList>
    </citation>
    <scope>NUCLEOTIDE SEQUENCE</scope>
    <source>
        <strain evidence="1">Ct2nF21</strain>
    </source>
</reference>
<organism evidence="1">
    <name type="scientific">Podoviridae sp. ct2nF21</name>
    <dbReference type="NCBI Taxonomy" id="2826537"/>
    <lineage>
        <taxon>Viruses</taxon>
        <taxon>Duplodnaviria</taxon>
        <taxon>Heunggongvirae</taxon>
        <taxon>Uroviricota</taxon>
        <taxon>Caudoviricetes</taxon>
    </lineage>
</organism>